<dbReference type="Proteomes" id="UP001221924">
    <property type="component" value="Unassembled WGS sequence"/>
</dbReference>
<gene>
    <name evidence="1" type="ORF">PZH42_03965</name>
</gene>
<organism evidence="1 2">
    <name type="scientific">Bacteroides cellulosilyticus</name>
    <dbReference type="NCBI Taxonomy" id="246787"/>
    <lineage>
        <taxon>Bacteria</taxon>
        <taxon>Pseudomonadati</taxon>
        <taxon>Bacteroidota</taxon>
        <taxon>Bacteroidia</taxon>
        <taxon>Bacteroidales</taxon>
        <taxon>Bacteroidaceae</taxon>
        <taxon>Bacteroides</taxon>
    </lineage>
</organism>
<reference evidence="1" key="1">
    <citation type="submission" date="2023-03" db="EMBL/GenBank/DDBJ databases">
        <title>DFI Biobank Strains.</title>
        <authorList>
            <person name="Mostad J."/>
            <person name="Paddock L."/>
            <person name="Medina S."/>
            <person name="Waligurski E."/>
            <person name="Barat B."/>
            <person name="Smith R."/>
            <person name="Burgo V."/>
            <person name="Metcalfe C."/>
            <person name="Woodson C."/>
            <person name="Sundararajan A."/>
            <person name="Ramaswamy R."/>
            <person name="Lin H."/>
            <person name="Pamer E.G."/>
        </authorList>
    </citation>
    <scope>NUCLEOTIDE SEQUENCE</scope>
    <source>
        <strain evidence="1">DFI.9.5</strain>
    </source>
</reference>
<name>A0AAW6LY20_9BACE</name>
<protein>
    <recommendedName>
        <fullName evidence="3">Major fimbrial subunit protein N-terminal domain-containing protein</fullName>
    </recommendedName>
</protein>
<evidence type="ECO:0008006" key="3">
    <source>
        <dbReference type="Google" id="ProtNLM"/>
    </source>
</evidence>
<evidence type="ECO:0000313" key="2">
    <source>
        <dbReference type="Proteomes" id="UP001221924"/>
    </source>
</evidence>
<dbReference type="AlphaFoldDB" id="A0AAW6LY20"/>
<proteinExistence type="predicted"/>
<dbReference type="EMBL" id="JARFID010000003">
    <property type="protein sequence ID" value="MDE8693250.1"/>
    <property type="molecule type" value="Genomic_DNA"/>
</dbReference>
<accession>A0AAW6LY20</accession>
<comment type="caution">
    <text evidence="1">The sequence shown here is derived from an EMBL/GenBank/DDBJ whole genome shotgun (WGS) entry which is preliminary data.</text>
</comment>
<evidence type="ECO:0000313" key="1">
    <source>
        <dbReference type="EMBL" id="MDE8693250.1"/>
    </source>
</evidence>
<sequence length="1076" mass="119060">MRYTVSIFKKHLLMYTLMTVVCLSGCVQEEFATPPKKTENSVEFSLSVFDVKMPSVASRSMVGVGEANKEDEVQSVDILVFDASVEPAVLLEWVEVESQNIEQNLAGGSSKVDFSAPLTLSSKKVCIAVVANCSLSGLTKGTPKNDVLNSLIFQNSGKWLADADNYTAIPMYGEIEVAKIEPSVSIANIEMKRMLARIDIQNSTSNFKIEDVYLANFNTNGYVSPEWDSNGKINLTPTAPNMPSDPGKTLGAENAIRYQVNGAASYIGEIYALEASAAIDAGGVGEDGNASRKNATCLIVMGKMIENGVAVGDSYYYRVDFTQKVTIEEGTEVEYMPLMRNYKYVVDINEVSGPGFTDKVDALASYTVMSNMKTRVISYNRNKIKDVVYNGQYMLGVSVTDVQISQFQISEYAIDVFTDVPGGWTVTVTSGESWLRINDGTTGGNVTTSGASNSDTQFKLSMGYFDNALGIGDTRTGTVLLKTARLSQEITVTQKMIEPGVIKFVDAYGNEIENLFFRLRATNVAANTIEPQSVYVMFSTDRLDARLEPGRDFAGLIAYPDWGGLIPALNPDRVTITPFYGSVQAFSVEPKVKVDGDGKSEYWRVDKLLFTLHNKEGILLGAQREFTIVQALLDFSFQYYESLSPRSYEVHLGAEQYLQLLTNNNWEITKIEQLDIIGDDGTGLIVSDSENDIVVGRSNTDNIMWEYSVVDNPEEPEYNPLSIIGRGYNFRLKLHPGKWKEGKSGTIRITFRNVMRAGSQESYIDYPFYTTIDLKMTSEKTSYTDSGEPLFYLYPLRFDKRLYYDENRASEGLKKDITEADNICKAVGDGWRLPNANELILSYVYRDALGGDANQGSGYAGQNIFGWFADRNWSSSVDPIDSNTRFTMDFSSGVTTTNSIWDWDKQYFRCVRNGASSGGYPKVSGATIISRDNSGGVKSSILLASGESPAQYNKVAPKFEVDLVDKVNTGMGAKAECEGRSGNWRLPTQRELLLIYGLGGMQTSYNGDGFTVPTWSGGFVKVDNWLWSQTVSVSGKFYVVGPSPNAWENGQLQTQSWDYTDSGLSWVHYRCVRTID</sequence>
<dbReference type="RefSeq" id="WP_149924981.1">
    <property type="nucleotide sequence ID" value="NZ_CP102938.1"/>
</dbReference>